<accession>A0A1M7DIY9</accession>
<gene>
    <name evidence="6" type="ORF">SAMN05444171_5338</name>
</gene>
<dbReference type="Pfam" id="PF00440">
    <property type="entry name" value="TetR_N"/>
    <property type="match status" value="1"/>
</dbReference>
<evidence type="ECO:0000259" key="5">
    <source>
        <dbReference type="PROSITE" id="PS50977"/>
    </source>
</evidence>
<dbReference type="GO" id="GO:0003677">
    <property type="term" value="F:DNA binding"/>
    <property type="evidence" value="ECO:0007669"/>
    <property type="project" value="UniProtKB-UniRule"/>
</dbReference>
<sequence>MARSKANEGDARARLVEAAGRGFRAGGFGGTGVDALAKGAGLTSGAFYAHFDSKAEAFRLVVSDGIATLRNGVAAFQEQHGRGWRDPFVDFYLGDRMDVGLDEACGLPSFSPDVARADDATRLVYEEELIRLVEVLVAGFRGAHASERAWSFLAVLSGAAAMARAVKDQKIRREILAAARIAAKAV</sequence>
<dbReference type="PRINTS" id="PR00455">
    <property type="entry name" value="HTHTETR"/>
</dbReference>
<keyword evidence="2 4" id="KW-0238">DNA-binding</keyword>
<dbReference type="OrthoDB" id="9798857at2"/>
<organism evidence="6 7">
    <name type="scientific">Bradyrhizobium lablabi</name>
    <dbReference type="NCBI Taxonomy" id="722472"/>
    <lineage>
        <taxon>Bacteria</taxon>
        <taxon>Pseudomonadati</taxon>
        <taxon>Pseudomonadota</taxon>
        <taxon>Alphaproteobacteria</taxon>
        <taxon>Hyphomicrobiales</taxon>
        <taxon>Nitrobacteraceae</taxon>
        <taxon>Bradyrhizobium</taxon>
    </lineage>
</organism>
<reference evidence="6 7" key="1">
    <citation type="submission" date="2016-10" db="EMBL/GenBank/DDBJ databases">
        <authorList>
            <person name="de Groot N.N."/>
        </authorList>
    </citation>
    <scope>NUCLEOTIDE SEQUENCE [LARGE SCALE GENOMIC DNA]</scope>
    <source>
        <strain evidence="6 7">GAS522</strain>
    </source>
</reference>
<dbReference type="InterPro" id="IPR001647">
    <property type="entry name" value="HTH_TetR"/>
</dbReference>
<dbReference type="EMBL" id="FNTI01000001">
    <property type="protein sequence ID" value="SED83590.1"/>
    <property type="molecule type" value="Genomic_DNA"/>
</dbReference>
<proteinExistence type="predicted"/>
<dbReference type="PANTHER" id="PTHR47506:SF7">
    <property type="entry name" value="TRANSCRIPTIONAL REGULATORY PROTEIN"/>
    <property type="match status" value="1"/>
</dbReference>
<keyword evidence="3" id="KW-0804">Transcription</keyword>
<dbReference type="AlphaFoldDB" id="A0A1M7DIY9"/>
<evidence type="ECO:0000313" key="7">
    <source>
        <dbReference type="Proteomes" id="UP000183208"/>
    </source>
</evidence>
<dbReference type="InterPro" id="IPR009057">
    <property type="entry name" value="Homeodomain-like_sf"/>
</dbReference>
<evidence type="ECO:0000256" key="3">
    <source>
        <dbReference type="ARBA" id="ARBA00023163"/>
    </source>
</evidence>
<dbReference type="SUPFAM" id="SSF48498">
    <property type="entry name" value="Tetracyclin repressor-like, C-terminal domain"/>
    <property type="match status" value="1"/>
</dbReference>
<dbReference type="PANTHER" id="PTHR47506">
    <property type="entry name" value="TRANSCRIPTIONAL REGULATORY PROTEIN"/>
    <property type="match status" value="1"/>
</dbReference>
<keyword evidence="1" id="KW-0805">Transcription regulation</keyword>
<dbReference type="Gene3D" id="1.10.10.60">
    <property type="entry name" value="Homeodomain-like"/>
    <property type="match status" value="1"/>
</dbReference>
<dbReference type="RefSeq" id="WP_074825390.1">
    <property type="nucleotide sequence ID" value="NZ_FNTI01000001.1"/>
</dbReference>
<protein>
    <submittedName>
        <fullName evidence="6">Transcriptional regulator, TetR family</fullName>
    </submittedName>
</protein>
<evidence type="ECO:0000256" key="2">
    <source>
        <dbReference type="ARBA" id="ARBA00023125"/>
    </source>
</evidence>
<evidence type="ECO:0000256" key="1">
    <source>
        <dbReference type="ARBA" id="ARBA00023015"/>
    </source>
</evidence>
<dbReference type="Gene3D" id="1.10.357.10">
    <property type="entry name" value="Tetracycline Repressor, domain 2"/>
    <property type="match status" value="1"/>
</dbReference>
<dbReference type="InterPro" id="IPR036271">
    <property type="entry name" value="Tet_transcr_reg_TetR-rel_C_sf"/>
</dbReference>
<dbReference type="Proteomes" id="UP000183208">
    <property type="component" value="Unassembled WGS sequence"/>
</dbReference>
<dbReference type="SUPFAM" id="SSF46689">
    <property type="entry name" value="Homeodomain-like"/>
    <property type="match status" value="1"/>
</dbReference>
<feature type="DNA-binding region" description="H-T-H motif" evidence="4">
    <location>
        <begin position="32"/>
        <end position="51"/>
    </location>
</feature>
<evidence type="ECO:0000313" key="6">
    <source>
        <dbReference type="EMBL" id="SED83590.1"/>
    </source>
</evidence>
<name>A0A1M7DIY9_9BRAD</name>
<evidence type="ECO:0000256" key="4">
    <source>
        <dbReference type="PROSITE-ProRule" id="PRU00335"/>
    </source>
</evidence>
<dbReference type="PROSITE" id="PS50977">
    <property type="entry name" value="HTH_TETR_2"/>
    <property type="match status" value="1"/>
</dbReference>
<feature type="domain" description="HTH tetR-type" evidence="5">
    <location>
        <begin position="9"/>
        <end position="69"/>
    </location>
</feature>